<proteinExistence type="predicted"/>
<name>A0AAW5PJF7_9GAMM</name>
<keyword evidence="1" id="KW-0812">Transmembrane</keyword>
<dbReference type="Proteomes" id="UP001320691">
    <property type="component" value="Unassembled WGS sequence"/>
</dbReference>
<keyword evidence="1" id="KW-1133">Transmembrane helix</keyword>
<feature type="transmembrane region" description="Helical" evidence="1">
    <location>
        <begin position="118"/>
        <end position="139"/>
    </location>
</feature>
<organism evidence="2 3">
    <name type="scientific">Stenotrophomonas rhizophila</name>
    <dbReference type="NCBI Taxonomy" id="216778"/>
    <lineage>
        <taxon>Bacteria</taxon>
        <taxon>Pseudomonadati</taxon>
        <taxon>Pseudomonadota</taxon>
        <taxon>Gammaproteobacteria</taxon>
        <taxon>Lysobacterales</taxon>
        <taxon>Lysobacteraceae</taxon>
        <taxon>Stenotrophomonas</taxon>
    </lineage>
</organism>
<protein>
    <submittedName>
        <fullName evidence="2">Membrane protein</fullName>
    </submittedName>
</protein>
<dbReference type="RefSeq" id="WP_259260821.1">
    <property type="nucleotide sequence ID" value="NZ_JANUEK010000005.1"/>
</dbReference>
<dbReference type="Pfam" id="PF10011">
    <property type="entry name" value="DUF2254"/>
    <property type="match status" value="1"/>
</dbReference>
<feature type="transmembrane region" description="Helical" evidence="1">
    <location>
        <begin position="46"/>
        <end position="68"/>
    </location>
</feature>
<accession>A0AAW5PJF7</accession>
<evidence type="ECO:0000313" key="3">
    <source>
        <dbReference type="Proteomes" id="UP001320691"/>
    </source>
</evidence>
<evidence type="ECO:0000256" key="1">
    <source>
        <dbReference type="SAM" id="Phobius"/>
    </source>
</evidence>
<comment type="caution">
    <text evidence="2">The sequence shown here is derived from an EMBL/GenBank/DDBJ whole genome shotgun (WGS) entry which is preliminary data.</text>
</comment>
<dbReference type="EMBL" id="JANUEK010000005">
    <property type="protein sequence ID" value="MCS4280111.1"/>
    <property type="molecule type" value="Genomic_DNA"/>
</dbReference>
<keyword evidence="1" id="KW-0472">Membrane</keyword>
<evidence type="ECO:0000313" key="2">
    <source>
        <dbReference type="EMBL" id="MCS4280111.1"/>
    </source>
</evidence>
<reference evidence="2" key="1">
    <citation type="submission" date="2022-08" db="EMBL/GenBank/DDBJ databases">
        <title>Genomic analyses of the natural microbiome of Caenorhabditis elegans.</title>
        <authorList>
            <person name="Samuel B."/>
        </authorList>
    </citation>
    <scope>NUCLEOTIDE SEQUENCE</scope>
    <source>
        <strain evidence="2">BIGb0277</strain>
    </source>
</reference>
<dbReference type="InterPro" id="IPR018723">
    <property type="entry name" value="DUF2254_membrane"/>
</dbReference>
<gene>
    <name evidence="2" type="ORF">M2412_002104</name>
</gene>
<sequence>MWFRSTLYGVLGVATALAGAGAKFVLPEGLATQIGADSVGNILGILAASMLTVTTFALSTMVAAYGSASTNATPRASRLLIEDTRAQGTLATFIGAFLFSIVGLIALSTGIYGDSGRLVLFGATIAVIIVITVTLLRAIEQFSRFGRLGETVDLVEQATLKSMKQRAEEPFLGATPYSGVAPSSTVDVFAADVGHVEHIDVQRLNTVAEQHQLIVYVNCQPGTFATPNRALLSVWGTLHDDQRTQLLAAFTIGGSRRIENDPRYGLVVLAEIGVRALSPAVNDPGTCITVIGTCVRLLLRWDALSSGSEAKDVQYPFVHMAQLDVDDLFEDVFAPISTDSAGSLEVNIRLQKAFAALSAGCSSATRQAARRYADLSLERALQTLSFSQDRDKLRTIATVEHKRAKQAIVPQTVASPS</sequence>
<dbReference type="AlphaFoldDB" id="A0AAW5PJF7"/>
<feature type="transmembrane region" description="Helical" evidence="1">
    <location>
        <begin position="89"/>
        <end position="112"/>
    </location>
</feature>